<protein>
    <recommendedName>
        <fullName evidence="4">NADP-dependent oxidoreductase domain-containing protein</fullName>
    </recommendedName>
</protein>
<dbReference type="CDD" id="cd19138">
    <property type="entry name" value="AKR_YeaE"/>
    <property type="match status" value="1"/>
</dbReference>
<dbReference type="AlphaFoldDB" id="A0A429Z4T4"/>
<dbReference type="PRINTS" id="PR00069">
    <property type="entry name" value="ALDKETRDTASE"/>
</dbReference>
<dbReference type="PANTHER" id="PTHR43638:SF3">
    <property type="entry name" value="ALDEHYDE REDUCTASE"/>
    <property type="match status" value="1"/>
</dbReference>
<dbReference type="Proteomes" id="UP000277864">
    <property type="component" value="Unassembled WGS sequence"/>
</dbReference>
<feature type="domain" description="NADP-dependent oxidoreductase" evidence="4">
    <location>
        <begin position="13"/>
        <end position="270"/>
    </location>
</feature>
<evidence type="ECO:0000259" key="4">
    <source>
        <dbReference type="Pfam" id="PF00248"/>
    </source>
</evidence>
<sequence>MKQMMIGKRLVPAIGMGTWGLGESISSHAAEKRSLQEGLHLGARVIDTAEMYGDGLAEQLVGEVIQESKREDIYLISKFYPWHAGAQQLEASLHASLKRLKTDYLDLYLLHWRGNIPLTETIEILEACKKAGKIKQWGVSNFDIRDMKELYQLPQGDKCVTNQVLYNLGSRGIEFDLLPWMKEQQIPLIAYAPVAHGDTLGANLEKKKILRQIAGEHNGTVYQILLAWSIHNGTTLAIPKASQLEHMQDNMGALNLSLTENDLKELDRLYPAPKRKLPLAVL</sequence>
<dbReference type="InterPro" id="IPR036812">
    <property type="entry name" value="NAD(P)_OxRdtase_dom_sf"/>
</dbReference>
<dbReference type="PANTHER" id="PTHR43638">
    <property type="entry name" value="OXIDOREDUCTASE, ALDO/KETO REDUCTASE FAMILY PROTEIN"/>
    <property type="match status" value="1"/>
</dbReference>
<accession>A0A429Z4T4</accession>
<evidence type="ECO:0000256" key="2">
    <source>
        <dbReference type="PIRSR" id="PIRSR000097-2"/>
    </source>
</evidence>
<dbReference type="InterPro" id="IPR020471">
    <property type="entry name" value="AKR"/>
</dbReference>
<feature type="binding site" evidence="2">
    <location>
        <position position="111"/>
    </location>
    <ligand>
        <name>substrate</name>
    </ligand>
</feature>
<dbReference type="GO" id="GO:0016491">
    <property type="term" value="F:oxidoreductase activity"/>
    <property type="evidence" value="ECO:0007669"/>
    <property type="project" value="InterPro"/>
</dbReference>
<evidence type="ECO:0000256" key="1">
    <source>
        <dbReference type="PIRSR" id="PIRSR000097-1"/>
    </source>
</evidence>
<dbReference type="OrthoDB" id="9773828at2"/>
<proteinExistence type="predicted"/>
<organism evidence="5 6">
    <name type="scientific">Vagococcus humatus</name>
    <dbReference type="NCBI Taxonomy" id="1889241"/>
    <lineage>
        <taxon>Bacteria</taxon>
        <taxon>Bacillati</taxon>
        <taxon>Bacillota</taxon>
        <taxon>Bacilli</taxon>
        <taxon>Lactobacillales</taxon>
        <taxon>Enterococcaceae</taxon>
        <taxon>Vagococcus</taxon>
    </lineage>
</organism>
<gene>
    <name evidence="5" type="ORF">C7P63_08905</name>
</gene>
<reference evidence="5 6" key="1">
    <citation type="submission" date="2018-03" db="EMBL/GenBank/DDBJ databases">
        <authorList>
            <person name="Gulvik C.A."/>
        </authorList>
    </citation>
    <scope>NUCLEOTIDE SEQUENCE [LARGE SCALE GENOMIC DNA]</scope>
    <source>
        <strain evidence="5 6">JCM 31581</strain>
    </source>
</reference>
<dbReference type="SUPFAM" id="SSF51430">
    <property type="entry name" value="NAD(P)-linked oxidoreductase"/>
    <property type="match status" value="1"/>
</dbReference>
<feature type="active site" description="Proton donor" evidence="1">
    <location>
        <position position="52"/>
    </location>
</feature>
<dbReference type="Gene3D" id="3.20.20.100">
    <property type="entry name" value="NADP-dependent oxidoreductase domain"/>
    <property type="match status" value="1"/>
</dbReference>
<comment type="caution">
    <text evidence="5">The sequence shown here is derived from an EMBL/GenBank/DDBJ whole genome shotgun (WGS) entry which is preliminary data.</text>
</comment>
<feature type="site" description="Lowers pKa of active site Tyr" evidence="3">
    <location>
        <position position="78"/>
    </location>
</feature>
<keyword evidence="6" id="KW-1185">Reference proteome</keyword>
<name>A0A429Z4T4_9ENTE</name>
<dbReference type="PIRSF" id="PIRSF000097">
    <property type="entry name" value="AKR"/>
    <property type="match status" value="1"/>
</dbReference>
<dbReference type="InterPro" id="IPR023210">
    <property type="entry name" value="NADP_OxRdtase_dom"/>
</dbReference>
<evidence type="ECO:0000313" key="5">
    <source>
        <dbReference type="EMBL" id="RST88712.1"/>
    </source>
</evidence>
<dbReference type="Pfam" id="PF00248">
    <property type="entry name" value="Aldo_ket_red"/>
    <property type="match status" value="1"/>
</dbReference>
<evidence type="ECO:0000256" key="3">
    <source>
        <dbReference type="PIRSR" id="PIRSR000097-3"/>
    </source>
</evidence>
<evidence type="ECO:0000313" key="6">
    <source>
        <dbReference type="Proteomes" id="UP000277864"/>
    </source>
</evidence>
<dbReference type="EMBL" id="PXZH01000006">
    <property type="protein sequence ID" value="RST88712.1"/>
    <property type="molecule type" value="Genomic_DNA"/>
</dbReference>
<dbReference type="RefSeq" id="WP_125943805.1">
    <property type="nucleotide sequence ID" value="NZ_PXZH01000006.1"/>
</dbReference>